<dbReference type="Proteomes" id="UP000070092">
    <property type="component" value="Unassembled WGS sequence"/>
</dbReference>
<reference evidence="1 2" key="1">
    <citation type="submission" date="2016-01" db="EMBL/GenBank/DDBJ databases">
        <authorList>
            <person name="Oliw E.H."/>
        </authorList>
    </citation>
    <scope>NUCLEOTIDE SEQUENCE [LARGE SCALE GENOMIC DNA]</scope>
    <source>
        <strain evidence="1 2">MJR8628B</strain>
    </source>
</reference>
<evidence type="ECO:0000313" key="1">
    <source>
        <dbReference type="EMBL" id="KWZ80699.1"/>
    </source>
</evidence>
<name>A0A133KLX8_BIFBI</name>
<dbReference type="EMBL" id="LRPO01000042">
    <property type="protein sequence ID" value="KWZ80699.1"/>
    <property type="molecule type" value="Genomic_DNA"/>
</dbReference>
<accession>A0A133KLX8</accession>
<proteinExistence type="predicted"/>
<organism evidence="1 2">
    <name type="scientific">Bifidobacterium bifidum</name>
    <dbReference type="NCBI Taxonomy" id="1681"/>
    <lineage>
        <taxon>Bacteria</taxon>
        <taxon>Bacillati</taxon>
        <taxon>Actinomycetota</taxon>
        <taxon>Actinomycetes</taxon>
        <taxon>Bifidobacteriales</taxon>
        <taxon>Bifidobacteriaceae</taxon>
        <taxon>Bifidobacterium</taxon>
    </lineage>
</organism>
<dbReference type="AlphaFoldDB" id="A0A133KLX8"/>
<comment type="caution">
    <text evidence="1">The sequence shown here is derived from an EMBL/GenBank/DDBJ whole genome shotgun (WGS) entry which is preliminary data.</text>
</comment>
<gene>
    <name evidence="1" type="ORF">HMPREF3196_01550</name>
</gene>
<sequence>MRRWRHGKPSASSALARSVLRFSLIRRASNQYRGFYIRPSYWLLARRQVAHR</sequence>
<evidence type="ECO:0000313" key="2">
    <source>
        <dbReference type="Proteomes" id="UP000070092"/>
    </source>
</evidence>
<protein>
    <submittedName>
        <fullName evidence="1">Uncharacterized protein</fullName>
    </submittedName>
</protein>